<organism evidence="2 3">
    <name type="scientific">Aspergillus sclerotioniger CBS 115572</name>
    <dbReference type="NCBI Taxonomy" id="1450535"/>
    <lineage>
        <taxon>Eukaryota</taxon>
        <taxon>Fungi</taxon>
        <taxon>Dikarya</taxon>
        <taxon>Ascomycota</taxon>
        <taxon>Pezizomycotina</taxon>
        <taxon>Eurotiomycetes</taxon>
        <taxon>Eurotiomycetidae</taxon>
        <taxon>Eurotiales</taxon>
        <taxon>Aspergillaceae</taxon>
        <taxon>Aspergillus</taxon>
        <taxon>Aspergillus subgen. Circumdati</taxon>
    </lineage>
</organism>
<protein>
    <submittedName>
        <fullName evidence="2">Uncharacterized protein</fullName>
    </submittedName>
</protein>
<name>A0A317X5P5_9EURO</name>
<gene>
    <name evidence="2" type="ORF">BO94DRAFT_312292</name>
</gene>
<dbReference type="RefSeq" id="XP_025470650.1">
    <property type="nucleotide sequence ID" value="XM_025606833.1"/>
</dbReference>
<evidence type="ECO:0000313" key="3">
    <source>
        <dbReference type="Proteomes" id="UP000246702"/>
    </source>
</evidence>
<sequence length="173" mass="19649">MRVHLSKGCGLFLRRPREAPGLGRFEPGSSSPKLMCGLEGVKDVKPSWPQAKYGLDQGVARYRWVDGFPVPRPKGNEKHGHRPGVNTSCPKFYSNPQHWPVGAPSYQHYNDLWRLRSRVMVSHMDERISELSFCSQRCLFIVYARVDSRQAKHDRCHSAPEEGVEDGMSVSLD</sequence>
<dbReference type="EMBL" id="MSFK01000005">
    <property type="protein sequence ID" value="PWY93889.1"/>
    <property type="molecule type" value="Genomic_DNA"/>
</dbReference>
<feature type="region of interest" description="Disordered" evidence="1">
    <location>
        <begin position="152"/>
        <end position="173"/>
    </location>
</feature>
<evidence type="ECO:0000313" key="2">
    <source>
        <dbReference type="EMBL" id="PWY93889.1"/>
    </source>
</evidence>
<evidence type="ECO:0000256" key="1">
    <source>
        <dbReference type="SAM" id="MobiDB-lite"/>
    </source>
</evidence>
<reference evidence="2 3" key="1">
    <citation type="submission" date="2016-12" db="EMBL/GenBank/DDBJ databases">
        <title>The genomes of Aspergillus section Nigri reveals drivers in fungal speciation.</title>
        <authorList>
            <consortium name="DOE Joint Genome Institute"/>
            <person name="Vesth T.C."/>
            <person name="Nybo J."/>
            <person name="Theobald S."/>
            <person name="Brandl J."/>
            <person name="Frisvad J.C."/>
            <person name="Nielsen K.F."/>
            <person name="Lyhne E.K."/>
            <person name="Kogle M.E."/>
            <person name="Kuo A."/>
            <person name="Riley R."/>
            <person name="Clum A."/>
            <person name="Nolan M."/>
            <person name="Lipzen A."/>
            <person name="Salamov A."/>
            <person name="Henrissat B."/>
            <person name="Wiebenga A."/>
            <person name="De Vries R.P."/>
            <person name="Grigoriev I.V."/>
            <person name="Mortensen U.H."/>
            <person name="Andersen M.R."/>
            <person name="Baker S.E."/>
        </authorList>
    </citation>
    <scope>NUCLEOTIDE SEQUENCE [LARGE SCALE GENOMIC DNA]</scope>
    <source>
        <strain evidence="2 3">CBS 115572</strain>
    </source>
</reference>
<dbReference type="AlphaFoldDB" id="A0A317X5P5"/>
<accession>A0A317X5P5</accession>
<keyword evidence="3" id="KW-1185">Reference proteome</keyword>
<proteinExistence type="predicted"/>
<comment type="caution">
    <text evidence="2">The sequence shown here is derived from an EMBL/GenBank/DDBJ whole genome shotgun (WGS) entry which is preliminary data.</text>
</comment>
<dbReference type="Proteomes" id="UP000246702">
    <property type="component" value="Unassembled WGS sequence"/>
</dbReference>
<dbReference type="GeneID" id="37108976"/>